<reference evidence="3 4" key="1">
    <citation type="submission" date="2016-07" db="EMBL/GenBank/DDBJ databases">
        <title>Pervasive Adenine N6-methylation of Active Genes in Fungi.</title>
        <authorList>
            <consortium name="DOE Joint Genome Institute"/>
            <person name="Mondo S.J."/>
            <person name="Dannebaum R.O."/>
            <person name="Kuo R.C."/>
            <person name="Labutti K."/>
            <person name="Haridas S."/>
            <person name="Kuo A."/>
            <person name="Salamov A."/>
            <person name="Ahrendt S.R."/>
            <person name="Lipzen A."/>
            <person name="Sullivan W."/>
            <person name="Andreopoulos W.B."/>
            <person name="Clum A."/>
            <person name="Lindquist E."/>
            <person name="Daum C."/>
            <person name="Ramamoorthy G.K."/>
            <person name="Gryganskyi A."/>
            <person name="Culley D."/>
            <person name="Magnuson J.K."/>
            <person name="James T.Y."/>
            <person name="O'Malley M.A."/>
            <person name="Stajich J.E."/>
            <person name="Spatafora J.W."/>
            <person name="Visel A."/>
            <person name="Grigoriev I.V."/>
        </authorList>
    </citation>
    <scope>NUCLEOTIDE SEQUENCE [LARGE SCALE GENOMIC DNA]</scope>
    <source>
        <strain evidence="3 4">62-1032</strain>
    </source>
</reference>
<name>A0A1Y2G6E4_9BASI</name>
<keyword evidence="4" id="KW-1185">Reference proteome</keyword>
<dbReference type="Pfam" id="PF03452">
    <property type="entry name" value="Anp1"/>
    <property type="match status" value="1"/>
</dbReference>
<dbReference type="SUPFAM" id="SSF53448">
    <property type="entry name" value="Nucleotide-diphospho-sugar transferases"/>
    <property type="match status" value="1"/>
</dbReference>
<keyword evidence="2" id="KW-0472">Membrane</keyword>
<proteinExistence type="inferred from homology"/>
<dbReference type="GO" id="GO:0006487">
    <property type="term" value="P:protein N-linked glycosylation"/>
    <property type="evidence" value="ECO:0007669"/>
    <property type="project" value="TreeGrafter"/>
</dbReference>
<evidence type="ECO:0000256" key="2">
    <source>
        <dbReference type="SAM" id="Phobius"/>
    </source>
</evidence>
<feature type="transmembrane region" description="Helical" evidence="2">
    <location>
        <begin position="44"/>
        <end position="68"/>
    </location>
</feature>
<dbReference type="PANTHER" id="PTHR43083">
    <property type="entry name" value="MANNAN POLYMERASE II"/>
    <property type="match status" value="1"/>
</dbReference>
<accession>A0A1Y2G6E4</accession>
<evidence type="ECO:0000313" key="3">
    <source>
        <dbReference type="EMBL" id="ORY92917.1"/>
    </source>
</evidence>
<keyword evidence="2" id="KW-1133">Transmembrane helix</keyword>
<dbReference type="GO" id="GO:0000032">
    <property type="term" value="P:cell wall mannoprotein biosynthetic process"/>
    <property type="evidence" value="ECO:0007669"/>
    <property type="project" value="TreeGrafter"/>
</dbReference>
<evidence type="ECO:0000256" key="1">
    <source>
        <dbReference type="ARBA" id="ARBA00037964"/>
    </source>
</evidence>
<dbReference type="Proteomes" id="UP000193467">
    <property type="component" value="Unassembled WGS sequence"/>
</dbReference>
<dbReference type="InterPro" id="IPR029044">
    <property type="entry name" value="Nucleotide-diphossugar_trans"/>
</dbReference>
<organism evidence="3 4">
    <name type="scientific">Leucosporidium creatinivorum</name>
    <dbReference type="NCBI Taxonomy" id="106004"/>
    <lineage>
        <taxon>Eukaryota</taxon>
        <taxon>Fungi</taxon>
        <taxon>Dikarya</taxon>
        <taxon>Basidiomycota</taxon>
        <taxon>Pucciniomycotina</taxon>
        <taxon>Microbotryomycetes</taxon>
        <taxon>Leucosporidiales</taxon>
        <taxon>Leucosporidium</taxon>
    </lineage>
</organism>
<comment type="caution">
    <text evidence="3">The sequence shown here is derived from an EMBL/GenBank/DDBJ whole genome shotgun (WGS) entry which is preliminary data.</text>
</comment>
<dbReference type="Gene3D" id="3.90.550.10">
    <property type="entry name" value="Spore Coat Polysaccharide Biosynthesis Protein SpsA, Chain A"/>
    <property type="match status" value="1"/>
</dbReference>
<dbReference type="PANTHER" id="PTHR43083:SF6">
    <property type="entry name" value="MANNAN POLYMERASE COMPLEXES SUBUNIT MNN9"/>
    <property type="match status" value="1"/>
</dbReference>
<dbReference type="EMBL" id="MCGR01000001">
    <property type="protein sequence ID" value="ORY92917.1"/>
    <property type="molecule type" value="Genomic_DNA"/>
</dbReference>
<comment type="similarity">
    <text evidence="1">Belongs to the ANP1/MMN9/VAN1 family.</text>
</comment>
<sequence length="468" mass="52067">MGNGWSDFWAAKPTDYLPLPLRRESIPDSPDLRQLSWQHKRRTLLGYLLATVLCAFAAVGAVSSTLALSGQIKLVPHYSKAQLLDAGWLRPPLALEEWSPSSITDDERPLARLSTHDFTLPPTTSTTSLNLLILTPLHNAADRLPNLFSKLDAFTHPRINTSLGFIVSDSTDDTGDVLREMVDQRRENYREVTLLHKDFNIENPGGKSRHQLWAQGQRRTVLAKARTTLLMSTLRADVDWVLWLDSDVWEVSSSLFEDLLLYGNTGVTRAGPEELVDADEVWSDVVAANVFTRKKDGSLQAYDLNNWAENSDSLRRQNELTDDTLLVEGNKKLDMHRDRLVTLHTPPNNVTGPIPPASSFPWLREENWEENDMYDPESPAYVGQRVEIDGVGGVATLVRADAHRLGAVFPSWLERHELETEGFGVMAKKVGAKVVGLPNYVVIHGECSSCSLASSLADPFSLLPANNG</sequence>
<gene>
    <name evidence="3" type="ORF">BCR35DRAFT_298526</name>
</gene>
<dbReference type="CDD" id="cd00761">
    <property type="entry name" value="Glyco_tranf_GTA_type"/>
    <property type="match status" value="1"/>
</dbReference>
<dbReference type="OrthoDB" id="2534691at2759"/>
<dbReference type="GO" id="GO:0000009">
    <property type="term" value="F:alpha-1,6-mannosyltransferase activity"/>
    <property type="evidence" value="ECO:0007669"/>
    <property type="project" value="TreeGrafter"/>
</dbReference>
<dbReference type="InParanoid" id="A0A1Y2G6E4"/>
<dbReference type="GO" id="GO:0000136">
    <property type="term" value="C:mannan polymerase complex"/>
    <property type="evidence" value="ECO:0007669"/>
    <property type="project" value="TreeGrafter"/>
</dbReference>
<protein>
    <submittedName>
        <fullName evidence="3">Anp1-domain-containing protein</fullName>
    </submittedName>
</protein>
<evidence type="ECO:0000313" key="4">
    <source>
        <dbReference type="Proteomes" id="UP000193467"/>
    </source>
</evidence>
<dbReference type="InterPro" id="IPR052086">
    <property type="entry name" value="Mannan_Polymerase_Subunit"/>
</dbReference>
<keyword evidence="2" id="KW-0812">Transmembrane</keyword>
<dbReference type="AlphaFoldDB" id="A0A1Y2G6E4"/>